<keyword evidence="2" id="KW-1185">Reference proteome</keyword>
<organism evidence="1 2">
    <name type="scientific">Xanthomonas cerealis pv. cerealis</name>
    <dbReference type="NCBI Taxonomy" id="152263"/>
    <lineage>
        <taxon>Bacteria</taxon>
        <taxon>Pseudomonadati</taxon>
        <taxon>Pseudomonadota</taxon>
        <taxon>Gammaproteobacteria</taxon>
        <taxon>Lysobacterales</taxon>
        <taxon>Lysobacteraceae</taxon>
        <taxon>Xanthomonas</taxon>
        <taxon>Xanthomonas translucens group</taxon>
        <taxon>Xanthomonas cerealis</taxon>
    </lineage>
</organism>
<gene>
    <name evidence="1" type="ORF">E4A48_14840</name>
</gene>
<dbReference type="AlphaFoldDB" id="A0A514EFJ7"/>
<evidence type="ECO:0000313" key="1">
    <source>
        <dbReference type="EMBL" id="QDI04796.1"/>
    </source>
</evidence>
<dbReference type="Proteomes" id="UP000319349">
    <property type="component" value="Chromosome"/>
</dbReference>
<protein>
    <submittedName>
        <fullName evidence="1">Uncharacterized protein</fullName>
    </submittedName>
</protein>
<sequence>MSLPRTADERTRAMHAEAAHAVHEAFRGADSNVLLALVQGLADPKLEALRTLADRSLDATGRFIGRQAAWEAVPV</sequence>
<proteinExistence type="predicted"/>
<dbReference type="EMBL" id="CP038228">
    <property type="protein sequence ID" value="QDI04796.1"/>
    <property type="molecule type" value="Genomic_DNA"/>
</dbReference>
<evidence type="ECO:0000313" key="2">
    <source>
        <dbReference type="Proteomes" id="UP000319349"/>
    </source>
</evidence>
<dbReference type="RefSeq" id="WP_068829998.1">
    <property type="nucleotide sequence ID" value="NZ_CM003052.1"/>
</dbReference>
<name>A0A514EFJ7_9XANT</name>
<reference evidence="1 2" key="1">
    <citation type="submission" date="2019-03" db="EMBL/GenBank/DDBJ databases">
        <title>Tal1 in Xanthomonas translucens pv. cerealis Contributes to Virulence in Bacterial Leaf Streak of Wheat.</title>
        <authorList>
            <person name="Shah S.M.A."/>
            <person name="Haq F."/>
            <person name="Ma W."/>
            <person name="Xu X."/>
            <person name="Wang S."/>
            <person name="Xu Z."/>
            <person name="Zou L."/>
            <person name="Zhu B."/>
            <person name="Chen G."/>
        </authorList>
    </citation>
    <scope>NUCLEOTIDE SEQUENCE [LARGE SCALE GENOMIC DNA]</scope>
    <source>
        <strain evidence="1 2">01</strain>
    </source>
</reference>
<accession>A0A514EFJ7</accession>